<dbReference type="AlphaFoldDB" id="A0A1M3SZB4"/>
<organism evidence="2 3">
    <name type="scientific">Aspergillus luchuensis (strain CBS 106.47)</name>
    <dbReference type="NCBI Taxonomy" id="1137211"/>
    <lineage>
        <taxon>Eukaryota</taxon>
        <taxon>Fungi</taxon>
        <taxon>Dikarya</taxon>
        <taxon>Ascomycota</taxon>
        <taxon>Pezizomycotina</taxon>
        <taxon>Eurotiomycetes</taxon>
        <taxon>Eurotiomycetidae</taxon>
        <taxon>Eurotiales</taxon>
        <taxon>Aspergillaceae</taxon>
        <taxon>Aspergillus</taxon>
        <taxon>Aspergillus subgen. Circumdati</taxon>
    </lineage>
</organism>
<name>A0A1M3SZB4_ASPLC</name>
<dbReference type="OrthoDB" id="5324651at2759"/>
<sequence>MGDEVKALPAEPMTPKLLTQPPLTSLPFPAQHRVLQVLQQRLERSAFESIQKWHPQLGQSNGWDCAEKVELHMAFRALDRKRRTHPTSQASIIPKKGLNRLRADIEGIRHAAVHRQLHDHRRLLHQLRSAREFATVWLDDPQCGREIEQCHVRINRLFSAWKARTRRLQGNLAARMGCNRMPEDQHHHFLLLEATRRLLEKTNHDCVGQVDYILQASFPSLYTKMRAGHA</sequence>
<gene>
    <name evidence="2" type="ORF">ASPFODRAFT_54407</name>
</gene>
<evidence type="ECO:0000313" key="3">
    <source>
        <dbReference type="Proteomes" id="UP000184063"/>
    </source>
</evidence>
<protein>
    <submittedName>
        <fullName evidence="2">Uncharacterized protein</fullName>
    </submittedName>
</protein>
<evidence type="ECO:0000256" key="1">
    <source>
        <dbReference type="SAM" id="MobiDB-lite"/>
    </source>
</evidence>
<proteinExistence type="predicted"/>
<accession>A0A1M3SZB4</accession>
<reference evidence="3" key="1">
    <citation type="journal article" date="2017" name="Genome Biol.">
        <title>Comparative genomics reveals high biological diversity and specific adaptations in the industrially and medically important fungal genus Aspergillus.</title>
        <authorList>
            <person name="de Vries R.P."/>
            <person name="Riley R."/>
            <person name="Wiebenga A."/>
            <person name="Aguilar-Osorio G."/>
            <person name="Amillis S."/>
            <person name="Uchima C.A."/>
            <person name="Anderluh G."/>
            <person name="Asadollahi M."/>
            <person name="Askin M."/>
            <person name="Barry K."/>
            <person name="Battaglia E."/>
            <person name="Bayram O."/>
            <person name="Benocci T."/>
            <person name="Braus-Stromeyer S.A."/>
            <person name="Caldana C."/>
            <person name="Canovas D."/>
            <person name="Cerqueira G.C."/>
            <person name="Chen F."/>
            <person name="Chen W."/>
            <person name="Choi C."/>
            <person name="Clum A."/>
            <person name="Dos Santos R.A."/>
            <person name="Damasio A.R."/>
            <person name="Diallinas G."/>
            <person name="Emri T."/>
            <person name="Fekete E."/>
            <person name="Flipphi M."/>
            <person name="Freyberg S."/>
            <person name="Gallo A."/>
            <person name="Gournas C."/>
            <person name="Habgood R."/>
            <person name="Hainaut M."/>
            <person name="Harispe M.L."/>
            <person name="Henrissat B."/>
            <person name="Hilden K.S."/>
            <person name="Hope R."/>
            <person name="Hossain A."/>
            <person name="Karabika E."/>
            <person name="Karaffa L."/>
            <person name="Karanyi Z."/>
            <person name="Krasevec N."/>
            <person name="Kuo A."/>
            <person name="Kusch H."/>
            <person name="LaButti K."/>
            <person name="Lagendijk E.L."/>
            <person name="Lapidus A."/>
            <person name="Levasseur A."/>
            <person name="Lindquist E."/>
            <person name="Lipzen A."/>
            <person name="Logrieco A.F."/>
            <person name="MacCabe A."/>
            <person name="Maekelae M.R."/>
            <person name="Malavazi I."/>
            <person name="Melin P."/>
            <person name="Meyer V."/>
            <person name="Mielnichuk N."/>
            <person name="Miskei M."/>
            <person name="Molnar A.P."/>
            <person name="Mule G."/>
            <person name="Ngan C.Y."/>
            <person name="Orejas M."/>
            <person name="Orosz E."/>
            <person name="Ouedraogo J.P."/>
            <person name="Overkamp K.M."/>
            <person name="Park H.-S."/>
            <person name="Perrone G."/>
            <person name="Piumi F."/>
            <person name="Punt P.J."/>
            <person name="Ram A.F."/>
            <person name="Ramon A."/>
            <person name="Rauscher S."/>
            <person name="Record E."/>
            <person name="Riano-Pachon D.M."/>
            <person name="Robert V."/>
            <person name="Roehrig J."/>
            <person name="Ruller R."/>
            <person name="Salamov A."/>
            <person name="Salih N.S."/>
            <person name="Samson R.A."/>
            <person name="Sandor E."/>
            <person name="Sanguinetti M."/>
            <person name="Schuetze T."/>
            <person name="Sepcic K."/>
            <person name="Shelest E."/>
            <person name="Sherlock G."/>
            <person name="Sophianopoulou V."/>
            <person name="Squina F.M."/>
            <person name="Sun H."/>
            <person name="Susca A."/>
            <person name="Todd R.B."/>
            <person name="Tsang A."/>
            <person name="Unkles S.E."/>
            <person name="van de Wiele N."/>
            <person name="van Rossen-Uffink D."/>
            <person name="Oliveira J.V."/>
            <person name="Vesth T.C."/>
            <person name="Visser J."/>
            <person name="Yu J.-H."/>
            <person name="Zhou M."/>
            <person name="Andersen M.R."/>
            <person name="Archer D.B."/>
            <person name="Baker S.E."/>
            <person name="Benoit I."/>
            <person name="Brakhage A.A."/>
            <person name="Braus G.H."/>
            <person name="Fischer R."/>
            <person name="Frisvad J.C."/>
            <person name="Goldman G.H."/>
            <person name="Houbraken J."/>
            <person name="Oakley B."/>
            <person name="Pocsi I."/>
            <person name="Scazzocchio C."/>
            <person name="Seiboth B."/>
            <person name="vanKuyk P.A."/>
            <person name="Wortman J."/>
            <person name="Dyer P.S."/>
            <person name="Grigoriev I.V."/>
        </authorList>
    </citation>
    <scope>NUCLEOTIDE SEQUENCE [LARGE SCALE GENOMIC DNA]</scope>
    <source>
        <strain evidence="3">CBS 106.47</strain>
    </source>
</reference>
<feature type="region of interest" description="Disordered" evidence="1">
    <location>
        <begin position="1"/>
        <end position="22"/>
    </location>
</feature>
<evidence type="ECO:0000313" key="2">
    <source>
        <dbReference type="EMBL" id="OJZ79854.1"/>
    </source>
</evidence>
<dbReference type="EMBL" id="KV878269">
    <property type="protein sequence ID" value="OJZ79854.1"/>
    <property type="molecule type" value="Genomic_DNA"/>
</dbReference>
<dbReference type="Proteomes" id="UP000184063">
    <property type="component" value="Unassembled WGS sequence"/>
</dbReference>
<dbReference type="VEuPathDB" id="FungiDB:ASPFODRAFT_54407"/>